<dbReference type="PANTHER" id="PTHR44051">
    <property type="entry name" value="GLUTATHIONE S-TRANSFERASE-RELATED"/>
    <property type="match status" value="1"/>
</dbReference>
<dbReference type="Pfam" id="PF02798">
    <property type="entry name" value="GST_N"/>
    <property type="match status" value="1"/>
</dbReference>
<sequence length="206" mass="23099">MFKLFFSPGTVALASHITLAETGADYEAIRVDFAAGEQMKPDYLAINPKGRVPSLITDQGILTETPAILLYLAQSYPEANLAPLSDVFQLARLQSFTSYLCSTVHVNHAHRRRGSRWATEETSFEDMRRKVTENMADCFALIQTEMFEGPWVMGNDYSVADPYLFTVGRWLEGDDVDIKDYPKIAEHSARMTERPAVQRALAEQAG</sequence>
<evidence type="ECO:0000259" key="2">
    <source>
        <dbReference type="PROSITE" id="PS50405"/>
    </source>
</evidence>
<dbReference type="InterPro" id="IPR036249">
    <property type="entry name" value="Thioredoxin-like_sf"/>
</dbReference>
<reference evidence="3 4" key="1">
    <citation type="journal article" date="2014" name="Int. J. Syst. Evol. Microbiol.">
        <title>Sneathiella chungangensis sp. nov., isolated from a marine sand, and emended description of the genus Sneathiella.</title>
        <authorList>
            <person name="Siamphan C."/>
            <person name="Kim H."/>
            <person name="Lee J.S."/>
            <person name="Kim W."/>
        </authorList>
    </citation>
    <scope>NUCLEOTIDE SEQUENCE [LARGE SCALE GENOMIC DNA]</scope>
    <source>
        <strain evidence="3 4">KCTC 32476</strain>
    </source>
</reference>
<dbReference type="SUPFAM" id="SSF52833">
    <property type="entry name" value="Thioredoxin-like"/>
    <property type="match status" value="1"/>
</dbReference>
<dbReference type="Gene3D" id="1.20.1050.10">
    <property type="match status" value="1"/>
</dbReference>
<dbReference type="PROSITE" id="PS50404">
    <property type="entry name" value="GST_NTER"/>
    <property type="match status" value="1"/>
</dbReference>
<name>A0A845MH15_9PROT</name>
<dbReference type="OrthoDB" id="7583243at2"/>
<accession>A0A845MH15</accession>
<evidence type="ECO:0000313" key="3">
    <source>
        <dbReference type="EMBL" id="MZR22955.1"/>
    </source>
</evidence>
<dbReference type="SFLD" id="SFLDG01150">
    <property type="entry name" value="Main.1:_Beta-like"/>
    <property type="match status" value="1"/>
</dbReference>
<keyword evidence="3" id="KW-0808">Transferase</keyword>
<dbReference type="InterPro" id="IPR036282">
    <property type="entry name" value="Glutathione-S-Trfase_C_sf"/>
</dbReference>
<dbReference type="CDD" id="cd03057">
    <property type="entry name" value="GST_N_Beta"/>
    <property type="match status" value="1"/>
</dbReference>
<dbReference type="CDD" id="cd03188">
    <property type="entry name" value="GST_C_Beta"/>
    <property type="match status" value="1"/>
</dbReference>
<dbReference type="SUPFAM" id="SSF47616">
    <property type="entry name" value="GST C-terminal domain-like"/>
    <property type="match status" value="1"/>
</dbReference>
<dbReference type="Proteomes" id="UP000445696">
    <property type="component" value="Unassembled WGS sequence"/>
</dbReference>
<keyword evidence="4" id="KW-1185">Reference proteome</keyword>
<proteinExistence type="predicted"/>
<feature type="domain" description="GST C-terminal" evidence="2">
    <location>
        <begin position="86"/>
        <end position="206"/>
    </location>
</feature>
<dbReference type="Pfam" id="PF14497">
    <property type="entry name" value="GST_C_3"/>
    <property type="match status" value="1"/>
</dbReference>
<dbReference type="GO" id="GO:0016740">
    <property type="term" value="F:transferase activity"/>
    <property type="evidence" value="ECO:0007669"/>
    <property type="project" value="UniProtKB-KW"/>
</dbReference>
<dbReference type="Gene3D" id="3.40.30.10">
    <property type="entry name" value="Glutaredoxin"/>
    <property type="match status" value="1"/>
</dbReference>
<dbReference type="PROSITE" id="PS50405">
    <property type="entry name" value="GST_CTER"/>
    <property type="match status" value="1"/>
</dbReference>
<evidence type="ECO:0000313" key="4">
    <source>
        <dbReference type="Proteomes" id="UP000445696"/>
    </source>
</evidence>
<dbReference type="InterPro" id="IPR004046">
    <property type="entry name" value="GST_C"/>
</dbReference>
<dbReference type="SFLD" id="SFLDG00358">
    <property type="entry name" value="Main_(cytGST)"/>
    <property type="match status" value="1"/>
</dbReference>
<dbReference type="PANTHER" id="PTHR44051:SF8">
    <property type="entry name" value="GLUTATHIONE S-TRANSFERASE GSTA"/>
    <property type="match status" value="1"/>
</dbReference>
<dbReference type="InterPro" id="IPR010987">
    <property type="entry name" value="Glutathione-S-Trfase_C-like"/>
</dbReference>
<comment type="caution">
    <text evidence="3">The sequence shown here is derived from an EMBL/GenBank/DDBJ whole genome shotgun (WGS) entry which is preliminary data.</text>
</comment>
<dbReference type="RefSeq" id="WP_161339409.1">
    <property type="nucleotide sequence ID" value="NZ_JBHSDG010000004.1"/>
</dbReference>
<feature type="domain" description="GST N-terminal" evidence="1">
    <location>
        <begin position="1"/>
        <end position="80"/>
    </location>
</feature>
<organism evidence="3 4">
    <name type="scientific">Sneathiella chungangensis</name>
    <dbReference type="NCBI Taxonomy" id="1418234"/>
    <lineage>
        <taxon>Bacteria</taxon>
        <taxon>Pseudomonadati</taxon>
        <taxon>Pseudomonadota</taxon>
        <taxon>Alphaproteobacteria</taxon>
        <taxon>Sneathiellales</taxon>
        <taxon>Sneathiellaceae</taxon>
        <taxon>Sneathiella</taxon>
    </lineage>
</organism>
<evidence type="ECO:0000259" key="1">
    <source>
        <dbReference type="PROSITE" id="PS50404"/>
    </source>
</evidence>
<dbReference type="InterPro" id="IPR040079">
    <property type="entry name" value="Glutathione_S-Trfase"/>
</dbReference>
<gene>
    <name evidence="3" type="ORF">GQF03_11480</name>
</gene>
<dbReference type="EMBL" id="WTVA01000004">
    <property type="protein sequence ID" value="MZR22955.1"/>
    <property type="molecule type" value="Genomic_DNA"/>
</dbReference>
<protein>
    <submittedName>
        <fullName evidence="3">Glutathione S-transferase</fullName>
    </submittedName>
</protein>
<dbReference type="InterPro" id="IPR004045">
    <property type="entry name" value="Glutathione_S-Trfase_N"/>
</dbReference>
<dbReference type="AlphaFoldDB" id="A0A845MH15"/>
<dbReference type="SFLD" id="SFLDS00019">
    <property type="entry name" value="Glutathione_Transferase_(cytos"/>
    <property type="match status" value="1"/>
</dbReference>